<dbReference type="Proteomes" id="UP000492820">
    <property type="component" value="Unassembled WGS sequence"/>
</dbReference>
<proteinExistence type="predicted"/>
<evidence type="ECO:0000313" key="1">
    <source>
        <dbReference type="EMBL" id="CDS17011.1"/>
    </source>
</evidence>
<reference evidence="3" key="3">
    <citation type="submission" date="2020-10" db="UniProtKB">
        <authorList>
            <consortium name="WormBaseParasite"/>
        </authorList>
    </citation>
    <scope>IDENTIFICATION</scope>
</reference>
<dbReference type="EMBL" id="LK028577">
    <property type="protein sequence ID" value="CDS17011.1"/>
    <property type="molecule type" value="Genomic_DNA"/>
</dbReference>
<dbReference type="WBParaSite" id="EgrG_000973100">
    <property type="protein sequence ID" value="EgrG_000973100"/>
    <property type="gene ID" value="EgrG_000973100"/>
</dbReference>
<dbReference type="AlphaFoldDB" id="A0A068WF00"/>
<name>A0A068WF00_ECHGR</name>
<accession>A0A068WF00</accession>
<organism evidence="1">
    <name type="scientific">Echinococcus granulosus</name>
    <name type="common">Hydatid tapeworm</name>
    <dbReference type="NCBI Taxonomy" id="6210"/>
    <lineage>
        <taxon>Eukaryota</taxon>
        <taxon>Metazoa</taxon>
        <taxon>Spiralia</taxon>
        <taxon>Lophotrochozoa</taxon>
        <taxon>Platyhelminthes</taxon>
        <taxon>Cestoda</taxon>
        <taxon>Eucestoda</taxon>
        <taxon>Cyclophyllidea</taxon>
        <taxon>Taeniidae</taxon>
        <taxon>Echinococcus</taxon>
        <taxon>Echinococcus granulosus group</taxon>
    </lineage>
</organism>
<dbReference type="OrthoDB" id="6274795at2759"/>
<protein>
    <submittedName>
        <fullName evidence="3">CCDC141</fullName>
    </submittedName>
</protein>
<reference evidence="1 2" key="1">
    <citation type="journal article" date="2013" name="Nature">
        <title>The genomes of four tapeworm species reveal adaptations to parasitism.</title>
        <authorList>
            <person name="Tsai I.J."/>
            <person name="Zarowiecki M."/>
            <person name="Holroyd N."/>
            <person name="Garciarrubio A."/>
            <person name="Sanchez-Flores A."/>
            <person name="Brooks K.L."/>
            <person name="Tracey A."/>
            <person name="Bobes R.J."/>
            <person name="Fragoso G."/>
            <person name="Sciutto E."/>
            <person name="Aslett M."/>
            <person name="Beasley H."/>
            <person name="Bennett H.M."/>
            <person name="Cai J."/>
            <person name="Camicia F."/>
            <person name="Clark R."/>
            <person name="Cucher M."/>
            <person name="De Silva N."/>
            <person name="Day T.A."/>
            <person name="Deplazes P."/>
            <person name="Estrada K."/>
            <person name="Fernandez C."/>
            <person name="Holland P.W."/>
            <person name="Hou J."/>
            <person name="Hu S."/>
            <person name="Huckvale T."/>
            <person name="Hung S.S."/>
            <person name="Kamenetzky L."/>
            <person name="Keane J.A."/>
            <person name="Kiss F."/>
            <person name="Koziol U."/>
            <person name="Lambert O."/>
            <person name="Liu K."/>
            <person name="Luo X."/>
            <person name="Luo Y."/>
            <person name="Macchiaroli N."/>
            <person name="Nichol S."/>
            <person name="Paps J."/>
            <person name="Parkinson J."/>
            <person name="Pouchkina-Stantcheva N."/>
            <person name="Riddiford N."/>
            <person name="Rosenzvit M."/>
            <person name="Salinas G."/>
            <person name="Wasmuth J.D."/>
            <person name="Zamanian M."/>
            <person name="Zheng Y."/>
            <person name="Cai X."/>
            <person name="Soberon X."/>
            <person name="Olson P.D."/>
            <person name="Laclette J.P."/>
            <person name="Brehm K."/>
            <person name="Berriman M."/>
            <person name="Garciarrubio A."/>
            <person name="Bobes R.J."/>
            <person name="Fragoso G."/>
            <person name="Sanchez-Flores A."/>
            <person name="Estrada K."/>
            <person name="Cevallos M.A."/>
            <person name="Morett E."/>
            <person name="Gonzalez V."/>
            <person name="Portillo T."/>
            <person name="Ochoa-Leyva A."/>
            <person name="Jose M.V."/>
            <person name="Sciutto E."/>
            <person name="Landa A."/>
            <person name="Jimenez L."/>
            <person name="Valdes V."/>
            <person name="Carrero J.C."/>
            <person name="Larralde C."/>
            <person name="Morales-Montor J."/>
            <person name="Limon-Lason J."/>
            <person name="Soberon X."/>
            <person name="Laclette J.P."/>
        </authorList>
    </citation>
    <scope>NUCLEOTIDE SEQUENCE [LARGE SCALE GENOMIC DNA]</scope>
</reference>
<evidence type="ECO:0000313" key="3">
    <source>
        <dbReference type="WBParaSite" id="EgrG_000973100"/>
    </source>
</evidence>
<sequence>MYGSHFKLPSEGDVAPENGLRRSINTLSVFISPNSRGQTYVCQTQATTKETRGTSFDEIENLRTEVKRLSDIVSKQSDLISCIQKALSEKPNEDKSVDKLDLQTEFNQHKIALACLERDNMAIESMIKWLEGEVASLTVTVGHQCNKLLLLHNAVRDLYLGAGGEAQSERSSTSPQMRSVSCSELQANCVSHSVSEGNDQRGRVVRSYTSRLPPSGHQCQSRHNWKRLRQSSCPKKSDSSGKLNSLMVFLKSPKISLRQASLRSNKLRTNTYPLIEDEFSSEDVRTNHNARAPSLLLPTCTDFEDCNLDWSTARWQLGTGSEVALMLSMPTTLSSSRI</sequence>
<evidence type="ECO:0000313" key="2">
    <source>
        <dbReference type="Proteomes" id="UP000492820"/>
    </source>
</evidence>
<gene>
    <name evidence="1" type="ORF">EgrG_000973100</name>
</gene>
<reference evidence="1" key="2">
    <citation type="submission" date="2014-06" db="EMBL/GenBank/DDBJ databases">
        <authorList>
            <person name="Aslett M."/>
        </authorList>
    </citation>
    <scope>NUCLEOTIDE SEQUENCE</scope>
</reference>